<organism evidence="1 2">
    <name type="scientific">Fischerella thermalis JSC-11</name>
    <dbReference type="NCBI Taxonomy" id="741277"/>
    <lineage>
        <taxon>Bacteria</taxon>
        <taxon>Bacillati</taxon>
        <taxon>Cyanobacteriota</taxon>
        <taxon>Cyanophyceae</taxon>
        <taxon>Nostocales</taxon>
        <taxon>Hapalosiphonaceae</taxon>
        <taxon>Fischerella</taxon>
    </lineage>
</organism>
<evidence type="ECO:0000313" key="2">
    <source>
        <dbReference type="Proteomes" id="UP000004344"/>
    </source>
</evidence>
<name>G6FUD8_9CYAN</name>
<gene>
    <name evidence="1" type="ORF">FJSC11DRAFT_2485</name>
</gene>
<reference evidence="1 2" key="1">
    <citation type="submission" date="2011-09" db="EMBL/GenBank/DDBJ databases">
        <title>The draft genome of Fischerella sp. JSC-11.</title>
        <authorList>
            <consortium name="US DOE Joint Genome Institute (JGI-PGF)"/>
            <person name="Lucas S."/>
            <person name="Han J."/>
            <person name="Lapidus A."/>
            <person name="Cheng J.-F."/>
            <person name="Goodwin L."/>
            <person name="Pitluck S."/>
            <person name="Peters L."/>
            <person name="Land M.L."/>
            <person name="Hauser L."/>
            <person name="Sarkisova S."/>
            <person name="Bryant D.A."/>
            <person name="Brown I."/>
            <person name="Woyke T.J."/>
        </authorList>
    </citation>
    <scope>NUCLEOTIDE SEQUENCE [LARGE SCALE GENOMIC DNA]</scope>
    <source>
        <strain evidence="1 2">JSC-11</strain>
    </source>
</reference>
<accession>G6FUD8</accession>
<comment type="caution">
    <text evidence="1">The sequence shown here is derived from an EMBL/GenBank/DDBJ whole genome shotgun (WGS) entry which is preliminary data.</text>
</comment>
<dbReference type="Proteomes" id="UP000004344">
    <property type="component" value="Unassembled WGS sequence"/>
</dbReference>
<evidence type="ECO:0000313" key="1">
    <source>
        <dbReference type="EMBL" id="EHC12868.1"/>
    </source>
</evidence>
<proteinExistence type="predicted"/>
<dbReference type="AlphaFoldDB" id="G6FUD8"/>
<sequence length="80" mass="9207">MTVIPMLLHLGFAAIQTNNKTGQAIAWFNLGLTLENVNRQSERSVLIVTLVNFTKQWDLMQWFNVAKIGLSVFHNRKHQL</sequence>
<dbReference type="EMBL" id="AGIZ01000007">
    <property type="protein sequence ID" value="EHC12868.1"/>
    <property type="molecule type" value="Genomic_DNA"/>
</dbReference>
<protein>
    <submittedName>
        <fullName evidence="1">Uncharacterized protein</fullName>
    </submittedName>
</protein>
<keyword evidence="2" id="KW-1185">Reference proteome</keyword>